<keyword evidence="1" id="KW-0812">Transmembrane</keyword>
<keyword evidence="1" id="KW-1133">Transmembrane helix</keyword>
<evidence type="ECO:0000313" key="2">
    <source>
        <dbReference type="EMBL" id="SEH12393.1"/>
    </source>
</evidence>
<organism evidence="2 3">
    <name type="scientific">Natronorubrum sediminis</name>
    <dbReference type="NCBI Taxonomy" id="640943"/>
    <lineage>
        <taxon>Archaea</taxon>
        <taxon>Methanobacteriati</taxon>
        <taxon>Methanobacteriota</taxon>
        <taxon>Stenosarchaea group</taxon>
        <taxon>Halobacteria</taxon>
        <taxon>Halobacteriales</taxon>
        <taxon>Natrialbaceae</taxon>
        <taxon>Natronorubrum</taxon>
    </lineage>
</organism>
<dbReference type="InterPro" id="IPR019206">
    <property type="entry name" value="DUF2085_TM"/>
</dbReference>
<dbReference type="OrthoDB" id="65798at2157"/>
<keyword evidence="3" id="KW-1185">Reference proteome</keyword>
<feature type="transmembrane region" description="Helical" evidence="1">
    <location>
        <begin position="99"/>
        <end position="120"/>
    </location>
</feature>
<reference evidence="3" key="1">
    <citation type="submission" date="2016-10" db="EMBL/GenBank/DDBJ databases">
        <authorList>
            <person name="Varghese N."/>
            <person name="Submissions S."/>
        </authorList>
    </citation>
    <scope>NUCLEOTIDE SEQUENCE [LARGE SCALE GENOMIC DNA]</scope>
    <source>
        <strain evidence="3">CGMCC 1.8981</strain>
    </source>
</reference>
<evidence type="ECO:0000256" key="1">
    <source>
        <dbReference type="SAM" id="Phobius"/>
    </source>
</evidence>
<dbReference type="RefSeq" id="WP_090505340.1">
    <property type="nucleotide sequence ID" value="NZ_FNWL01000001.1"/>
</dbReference>
<dbReference type="Pfam" id="PF09858">
    <property type="entry name" value="DUF2085"/>
    <property type="match status" value="1"/>
</dbReference>
<evidence type="ECO:0000313" key="3">
    <source>
        <dbReference type="Proteomes" id="UP000199112"/>
    </source>
</evidence>
<accession>A0A1H6FRA5</accession>
<gene>
    <name evidence="2" type="ORF">SAMN04487967_0789</name>
</gene>
<keyword evidence="1" id="KW-0472">Membrane</keyword>
<proteinExistence type="predicted"/>
<sequence length="148" mass="16197">MKIDLAELRRGVASMGPYVLSHHLLSERHRCYSPTVFGRRVDLCSRCLGIYPGILLGLYVANAGHFGANSLLVVAVFPLPALLDWTLTTYTKRRGYNVVRTATGFLLGYGYGLGLVRLFLKADSRVFGVGIAYAVVAGMLLYVGKINN</sequence>
<dbReference type="AlphaFoldDB" id="A0A1H6FRA5"/>
<dbReference type="Proteomes" id="UP000199112">
    <property type="component" value="Unassembled WGS sequence"/>
</dbReference>
<dbReference type="EMBL" id="FNWL01000001">
    <property type="protein sequence ID" value="SEH12393.1"/>
    <property type="molecule type" value="Genomic_DNA"/>
</dbReference>
<feature type="transmembrane region" description="Helical" evidence="1">
    <location>
        <begin position="126"/>
        <end position="144"/>
    </location>
</feature>
<protein>
    <submittedName>
        <fullName evidence="2">Uncharacterized membrane protein</fullName>
    </submittedName>
</protein>
<name>A0A1H6FRA5_9EURY</name>